<organism evidence="2 3">
    <name type="scientific">Caerostris extrusa</name>
    <name type="common">Bark spider</name>
    <name type="synonym">Caerostris bankana</name>
    <dbReference type="NCBI Taxonomy" id="172846"/>
    <lineage>
        <taxon>Eukaryota</taxon>
        <taxon>Metazoa</taxon>
        <taxon>Ecdysozoa</taxon>
        <taxon>Arthropoda</taxon>
        <taxon>Chelicerata</taxon>
        <taxon>Arachnida</taxon>
        <taxon>Araneae</taxon>
        <taxon>Araneomorphae</taxon>
        <taxon>Entelegynae</taxon>
        <taxon>Araneoidea</taxon>
        <taxon>Araneidae</taxon>
        <taxon>Caerostris</taxon>
    </lineage>
</organism>
<dbReference type="EMBL" id="BPLR01014622">
    <property type="protein sequence ID" value="GIY70083.1"/>
    <property type="molecule type" value="Genomic_DNA"/>
</dbReference>
<sequence length="77" mass="8655">MDVDEEGCSDPTGKSPPKGSEKVSVFLFRRRPRTPYKDRRYSDSGVTAISPAEKLQTTDIEDFALGFMNEAQKAIRE</sequence>
<dbReference type="Proteomes" id="UP001054945">
    <property type="component" value="Unassembled WGS sequence"/>
</dbReference>
<feature type="region of interest" description="Disordered" evidence="1">
    <location>
        <begin position="1"/>
        <end position="25"/>
    </location>
</feature>
<gene>
    <name evidence="2" type="ORF">CEXT_764701</name>
</gene>
<dbReference type="AlphaFoldDB" id="A0AAV4VKM5"/>
<accession>A0AAV4VKM5</accession>
<evidence type="ECO:0000313" key="2">
    <source>
        <dbReference type="EMBL" id="GIY70083.1"/>
    </source>
</evidence>
<name>A0AAV4VKM5_CAEEX</name>
<evidence type="ECO:0000313" key="3">
    <source>
        <dbReference type="Proteomes" id="UP001054945"/>
    </source>
</evidence>
<proteinExistence type="predicted"/>
<protein>
    <submittedName>
        <fullName evidence="2">Uncharacterized protein</fullName>
    </submittedName>
</protein>
<evidence type="ECO:0000256" key="1">
    <source>
        <dbReference type="SAM" id="MobiDB-lite"/>
    </source>
</evidence>
<comment type="caution">
    <text evidence="2">The sequence shown here is derived from an EMBL/GenBank/DDBJ whole genome shotgun (WGS) entry which is preliminary data.</text>
</comment>
<keyword evidence="3" id="KW-1185">Reference proteome</keyword>
<reference evidence="2 3" key="1">
    <citation type="submission" date="2021-06" db="EMBL/GenBank/DDBJ databases">
        <title>Caerostris extrusa draft genome.</title>
        <authorList>
            <person name="Kono N."/>
            <person name="Arakawa K."/>
        </authorList>
    </citation>
    <scope>NUCLEOTIDE SEQUENCE [LARGE SCALE GENOMIC DNA]</scope>
</reference>